<dbReference type="InterPro" id="IPR029058">
    <property type="entry name" value="AB_hydrolase_fold"/>
</dbReference>
<evidence type="ECO:0000313" key="7">
    <source>
        <dbReference type="EMBL" id="KYG02350.1"/>
    </source>
</evidence>
<dbReference type="AlphaFoldDB" id="A0A150TCC3"/>
<dbReference type="InterPro" id="IPR050654">
    <property type="entry name" value="AChE-related_enzymes"/>
</dbReference>
<keyword evidence="2 5" id="KW-0378">Hydrolase</keyword>
<sequence length="494" mass="52019">IQTEAGPVEGAVVGATRTFLGIPYAAPPVGELRWKSPAPHEPWTEPRKALEVGIPCSQLNLLTPGYNESSGEDCLTLNVWTPERPASSSLPVLVWIHGGGFEMGSSAEADYDGRLLSETTGSVVVTLNYRLGPLGFLALPELKSEDPDHPSTGAYGLEDQRAALEWVKANIGAFGGDPGKVTLFGESAGGISVCMHLVSPPSKGLFQRAIIESGPCDSAADEATATAQGQELVEALGCADAPSVLECLRGKPAEEVMSALPPGEAFLVGAGPTWFPVIDGWNLPDLPGKLLEAGSFEKMPTILGSNGDEGSLFVTLWGETATVADEADFVTFADGLAPGHGEEVVANYPSDTYGSAQAAATAALGDSMFVCPTRRAARAIASGGAATYLYHFTHAPESSLLGDLGAFHSAEIRYVFGNPGLLVSEPLTEDELELSQAIMGYWSRHAETGDPNGEDAAEWPRYDAETDENIVLDMTLSQEAGLKKDLCDMWDSFA</sequence>
<feature type="active site" description="Acyl-ester intermediate" evidence="4">
    <location>
        <position position="187"/>
    </location>
</feature>
<comment type="similarity">
    <text evidence="1 5">Belongs to the type-B carboxylesterase/lipase family.</text>
</comment>
<evidence type="ECO:0000313" key="8">
    <source>
        <dbReference type="Proteomes" id="UP000075515"/>
    </source>
</evidence>
<evidence type="ECO:0000256" key="5">
    <source>
        <dbReference type="RuleBase" id="RU361235"/>
    </source>
</evidence>
<feature type="domain" description="Carboxylesterase type B" evidence="6">
    <location>
        <begin position="1"/>
        <end position="490"/>
    </location>
</feature>
<dbReference type="PROSITE" id="PS00122">
    <property type="entry name" value="CARBOXYLESTERASE_B_1"/>
    <property type="match status" value="1"/>
</dbReference>
<accession>A0A150TCC3</accession>
<dbReference type="GO" id="GO:0004104">
    <property type="term" value="F:cholinesterase activity"/>
    <property type="evidence" value="ECO:0007669"/>
    <property type="project" value="InterPro"/>
</dbReference>
<dbReference type="InterPro" id="IPR000997">
    <property type="entry name" value="Cholinesterase"/>
</dbReference>
<dbReference type="Pfam" id="PF00135">
    <property type="entry name" value="COesterase"/>
    <property type="match status" value="1"/>
</dbReference>
<feature type="non-terminal residue" evidence="7">
    <location>
        <position position="494"/>
    </location>
</feature>
<dbReference type="EMBL" id="JEMC01000688">
    <property type="protein sequence ID" value="KYG02350.1"/>
    <property type="molecule type" value="Genomic_DNA"/>
</dbReference>
<dbReference type="ESTHER" id="sorce-s4xxv8">
    <property type="family name" value="Carb_B_Bacteria"/>
</dbReference>
<evidence type="ECO:0000256" key="2">
    <source>
        <dbReference type="ARBA" id="ARBA00022801"/>
    </source>
</evidence>
<dbReference type="InterPro" id="IPR002018">
    <property type="entry name" value="CarbesteraseB"/>
</dbReference>
<evidence type="ECO:0000256" key="1">
    <source>
        <dbReference type="ARBA" id="ARBA00005964"/>
    </source>
</evidence>
<keyword evidence="3" id="KW-1015">Disulfide bond</keyword>
<dbReference type="PROSITE" id="PS00941">
    <property type="entry name" value="CARBOXYLESTERASE_B_2"/>
    <property type="match status" value="1"/>
</dbReference>
<dbReference type="PANTHER" id="PTHR43918">
    <property type="entry name" value="ACETYLCHOLINESTERASE"/>
    <property type="match status" value="1"/>
</dbReference>
<evidence type="ECO:0000256" key="4">
    <source>
        <dbReference type="PIRSR" id="PIRSR600997-1"/>
    </source>
</evidence>
<organism evidence="7 8">
    <name type="scientific">Sorangium cellulosum</name>
    <name type="common">Polyangium cellulosum</name>
    <dbReference type="NCBI Taxonomy" id="56"/>
    <lineage>
        <taxon>Bacteria</taxon>
        <taxon>Pseudomonadati</taxon>
        <taxon>Myxococcota</taxon>
        <taxon>Polyangia</taxon>
        <taxon>Polyangiales</taxon>
        <taxon>Polyangiaceae</taxon>
        <taxon>Sorangium</taxon>
    </lineage>
</organism>
<feature type="active site" description="Charge relay system" evidence="4">
    <location>
        <position position="309"/>
    </location>
</feature>
<name>A0A150TCC3_SORCE</name>
<dbReference type="EC" id="3.1.1.-" evidence="5"/>
<evidence type="ECO:0000256" key="3">
    <source>
        <dbReference type="ARBA" id="ARBA00023157"/>
    </source>
</evidence>
<comment type="caution">
    <text evidence="7">The sequence shown here is derived from an EMBL/GenBank/DDBJ whole genome shotgun (WGS) entry which is preliminary data.</text>
</comment>
<dbReference type="Gene3D" id="3.40.50.1820">
    <property type="entry name" value="alpha/beta hydrolase"/>
    <property type="match status" value="1"/>
</dbReference>
<feature type="non-terminal residue" evidence="7">
    <location>
        <position position="1"/>
    </location>
</feature>
<dbReference type="InterPro" id="IPR019826">
    <property type="entry name" value="Carboxylesterase_B_AS"/>
</dbReference>
<protein>
    <recommendedName>
        <fullName evidence="5">Carboxylic ester hydrolase</fullName>
        <ecNumber evidence="5">3.1.1.-</ecNumber>
    </recommendedName>
</protein>
<dbReference type="PRINTS" id="PR00878">
    <property type="entry name" value="CHOLNESTRASE"/>
</dbReference>
<dbReference type="Proteomes" id="UP000075515">
    <property type="component" value="Unassembled WGS sequence"/>
</dbReference>
<dbReference type="InterPro" id="IPR019819">
    <property type="entry name" value="Carboxylesterase_B_CS"/>
</dbReference>
<dbReference type="SUPFAM" id="SSF53474">
    <property type="entry name" value="alpha/beta-Hydrolases"/>
    <property type="match status" value="1"/>
</dbReference>
<proteinExistence type="inferred from homology"/>
<dbReference type="PANTHER" id="PTHR43918:SF4">
    <property type="entry name" value="CARBOXYLIC ESTER HYDROLASE"/>
    <property type="match status" value="1"/>
</dbReference>
<reference evidence="7 8" key="1">
    <citation type="submission" date="2014-02" db="EMBL/GenBank/DDBJ databases">
        <title>The small core and large imbalanced accessory genome model reveals a collaborative survival strategy of Sorangium cellulosum strains in nature.</title>
        <authorList>
            <person name="Han K."/>
            <person name="Peng R."/>
            <person name="Blom J."/>
            <person name="Li Y.-Z."/>
        </authorList>
    </citation>
    <scope>NUCLEOTIDE SEQUENCE [LARGE SCALE GENOMIC DNA]</scope>
    <source>
        <strain evidence="7 8">So0149</strain>
    </source>
</reference>
<gene>
    <name evidence="7" type="ORF">BE18_02715</name>
</gene>
<evidence type="ECO:0000259" key="6">
    <source>
        <dbReference type="Pfam" id="PF00135"/>
    </source>
</evidence>
<feature type="active site" description="Charge relay system" evidence="4">
    <location>
        <position position="408"/>
    </location>
</feature>